<dbReference type="EMBL" id="CP047656">
    <property type="protein sequence ID" value="QHJ12678.1"/>
    <property type="molecule type" value="Genomic_DNA"/>
</dbReference>
<evidence type="ECO:0000313" key="7">
    <source>
        <dbReference type="Proteomes" id="UP000464524"/>
    </source>
</evidence>
<evidence type="ECO:0000256" key="2">
    <source>
        <dbReference type="SAM" id="Phobius"/>
    </source>
</evidence>
<keyword evidence="2" id="KW-1133">Transmembrane helix</keyword>
<dbReference type="SMART" id="SM00304">
    <property type="entry name" value="HAMP"/>
    <property type="match status" value="1"/>
</dbReference>
<proteinExistence type="predicted"/>
<dbReference type="KEGG" id="pmes:FX988_02936"/>
<dbReference type="Gene3D" id="6.10.340.10">
    <property type="match status" value="1"/>
</dbReference>
<keyword evidence="2" id="KW-0472">Membrane</keyword>
<dbReference type="PANTHER" id="PTHR33121:SF70">
    <property type="entry name" value="SIGNALING PROTEIN YKOW"/>
    <property type="match status" value="1"/>
</dbReference>
<dbReference type="InterPro" id="IPR001633">
    <property type="entry name" value="EAL_dom"/>
</dbReference>
<evidence type="ECO:0000313" key="6">
    <source>
        <dbReference type="EMBL" id="QHJ12678.1"/>
    </source>
</evidence>
<accession>A0A857JMV6</accession>
<feature type="domain" description="EAL" evidence="3">
    <location>
        <begin position="433"/>
        <end position="681"/>
    </location>
</feature>
<dbReference type="GO" id="GO:0007165">
    <property type="term" value="P:signal transduction"/>
    <property type="evidence" value="ECO:0007669"/>
    <property type="project" value="InterPro"/>
</dbReference>
<feature type="domain" description="GGDEF" evidence="5">
    <location>
        <begin position="291"/>
        <end position="424"/>
    </location>
</feature>
<keyword evidence="2" id="KW-0812">Transmembrane</keyword>
<reference evidence="6 7" key="1">
    <citation type="submission" date="2019-12" db="EMBL/GenBank/DDBJ databases">
        <title>Genome sequencing and assembly of endphytes of Porphyra tenera.</title>
        <authorList>
            <person name="Park J.M."/>
            <person name="Shin R."/>
            <person name="Jo S.H."/>
        </authorList>
    </citation>
    <scope>NUCLEOTIDE SEQUENCE [LARGE SCALE GENOMIC DNA]</scope>
    <source>
        <strain evidence="6 7">GPM4</strain>
    </source>
</reference>
<dbReference type="InterPro" id="IPR035919">
    <property type="entry name" value="EAL_sf"/>
</dbReference>
<dbReference type="InterPro" id="IPR050706">
    <property type="entry name" value="Cyclic-di-GMP_PDE-like"/>
</dbReference>
<dbReference type="InterPro" id="IPR000160">
    <property type="entry name" value="GGDEF_dom"/>
</dbReference>
<dbReference type="GO" id="GO:0016020">
    <property type="term" value="C:membrane"/>
    <property type="evidence" value="ECO:0007669"/>
    <property type="project" value="InterPro"/>
</dbReference>
<dbReference type="CDD" id="cd01948">
    <property type="entry name" value="EAL"/>
    <property type="match status" value="1"/>
</dbReference>
<evidence type="ECO:0000259" key="4">
    <source>
        <dbReference type="PROSITE" id="PS50885"/>
    </source>
</evidence>
<keyword evidence="1" id="KW-0175">Coiled coil</keyword>
<dbReference type="PROSITE" id="PS50885">
    <property type="entry name" value="HAMP"/>
    <property type="match status" value="1"/>
</dbReference>
<dbReference type="OrthoDB" id="9814202at2"/>
<dbReference type="Proteomes" id="UP000464524">
    <property type="component" value="Chromosome"/>
</dbReference>
<dbReference type="CDD" id="cd01949">
    <property type="entry name" value="GGDEF"/>
    <property type="match status" value="1"/>
</dbReference>
<dbReference type="Pfam" id="PF00990">
    <property type="entry name" value="GGDEF"/>
    <property type="match status" value="1"/>
</dbReference>
<protein>
    <submittedName>
        <fullName evidence="6">Putative signaling protein</fullName>
    </submittedName>
</protein>
<dbReference type="SMART" id="SM00052">
    <property type="entry name" value="EAL"/>
    <property type="match status" value="1"/>
</dbReference>
<dbReference type="SUPFAM" id="SSF141868">
    <property type="entry name" value="EAL domain-like"/>
    <property type="match status" value="1"/>
</dbReference>
<dbReference type="PROSITE" id="PS50883">
    <property type="entry name" value="EAL"/>
    <property type="match status" value="1"/>
</dbReference>
<dbReference type="InterPro" id="IPR003660">
    <property type="entry name" value="HAMP_dom"/>
</dbReference>
<gene>
    <name evidence="6" type="ORF">FX988_02936</name>
</gene>
<dbReference type="PANTHER" id="PTHR33121">
    <property type="entry name" value="CYCLIC DI-GMP PHOSPHODIESTERASE PDEF"/>
    <property type="match status" value="1"/>
</dbReference>
<dbReference type="NCBIfam" id="TIGR00254">
    <property type="entry name" value="GGDEF"/>
    <property type="match status" value="1"/>
</dbReference>
<name>A0A857JMV6_9ALTE</name>
<evidence type="ECO:0000256" key="1">
    <source>
        <dbReference type="SAM" id="Coils"/>
    </source>
</evidence>
<dbReference type="SUPFAM" id="SSF158472">
    <property type="entry name" value="HAMP domain-like"/>
    <property type="match status" value="1"/>
</dbReference>
<dbReference type="InterPro" id="IPR029787">
    <property type="entry name" value="Nucleotide_cyclase"/>
</dbReference>
<dbReference type="Pfam" id="PF00563">
    <property type="entry name" value="EAL"/>
    <property type="match status" value="1"/>
</dbReference>
<dbReference type="SMART" id="SM00267">
    <property type="entry name" value="GGDEF"/>
    <property type="match status" value="1"/>
</dbReference>
<feature type="transmembrane region" description="Helical" evidence="2">
    <location>
        <begin position="12"/>
        <end position="30"/>
    </location>
</feature>
<feature type="domain" description="HAMP" evidence="4">
    <location>
        <begin position="188"/>
        <end position="241"/>
    </location>
</feature>
<feature type="coiled-coil region" evidence="1">
    <location>
        <begin position="236"/>
        <end position="296"/>
    </location>
</feature>
<evidence type="ECO:0000259" key="5">
    <source>
        <dbReference type="PROSITE" id="PS50887"/>
    </source>
</evidence>
<dbReference type="SUPFAM" id="SSF55073">
    <property type="entry name" value="Nucleotide cyclase"/>
    <property type="match status" value="1"/>
</dbReference>
<dbReference type="InterPro" id="IPR043128">
    <property type="entry name" value="Rev_trsase/Diguanyl_cyclase"/>
</dbReference>
<dbReference type="Gene3D" id="3.20.20.450">
    <property type="entry name" value="EAL domain"/>
    <property type="match status" value="1"/>
</dbReference>
<organism evidence="6 7">
    <name type="scientific">Paraglaciecola mesophila</name>
    <dbReference type="NCBI Taxonomy" id="197222"/>
    <lineage>
        <taxon>Bacteria</taxon>
        <taxon>Pseudomonadati</taxon>
        <taxon>Pseudomonadota</taxon>
        <taxon>Gammaproteobacteria</taxon>
        <taxon>Alteromonadales</taxon>
        <taxon>Alteromonadaceae</taxon>
        <taxon>Paraglaciecola</taxon>
    </lineage>
</organism>
<dbReference type="PROSITE" id="PS50887">
    <property type="entry name" value="GGDEF"/>
    <property type="match status" value="1"/>
</dbReference>
<sequence length="681" mass="77124">MLFRTIKSTTTMLTVVAISLVCAAVVVFSIEEYERLYLETTSSDLDGLSENMANDLVSLIALEPDVFEVTTTLLRLDRYENVKFAVVYDNEWQRINLYFGPLFDPYDFEEDVQLSELQNREFGVSVKDGELIALKLVGDTRLPLGYLLIVNDSVGPLNKSKLTLLKRVLPLVLLVLFIAIVGSLMIQRKLFLPLSRLSRLAQKISQTHDYSLRIDIRGKQEVAELSRDINSMMETISSETEKNSEYTQQLKEQQKTMERLANFDSLTGLPNRQFFMETLRIELAKAKRDKRNLALMYFDLDGFKGINDSFGHEIGDLLLLDVCQRTKTFLREGDLISRLGGDEFLILLHNDPDDIMLFEISERIVNGLSKPFEIQSWEMQIGVSIGIARASDSHFNVSEFISNADIAMYRSKMAGRSTHTVFVPDMMEDNKRRLLVANSISSGIKNDEFTVHYQAKVAPDETVVGYEALIRWHSEQLGFVSPAEFIPIAEQSGKILSITKWVIQQICEELNQLLGLHEGSVVLSVNLSAHDINNASLVDYIRAMFEKYKVDTSCIEFEVTESAYLENFDVANQFLNQIRDMGCSIALDDFGAGYSSLGYLTQIHLNTLKIDKQFVDNLNVSKRSTLVTKTIIEMAKQLNLHICAEGVETREQADFLIANGCHQLQGYLFSKPMSLQDILAS</sequence>
<dbReference type="Pfam" id="PF00672">
    <property type="entry name" value="HAMP"/>
    <property type="match status" value="1"/>
</dbReference>
<dbReference type="RefSeq" id="WP_160180866.1">
    <property type="nucleotide sequence ID" value="NZ_CP047656.1"/>
</dbReference>
<dbReference type="AlphaFoldDB" id="A0A857JMV6"/>
<dbReference type="CDD" id="cd06225">
    <property type="entry name" value="HAMP"/>
    <property type="match status" value="1"/>
</dbReference>
<dbReference type="Gene3D" id="3.30.70.270">
    <property type="match status" value="1"/>
</dbReference>
<keyword evidence="7" id="KW-1185">Reference proteome</keyword>
<dbReference type="GO" id="GO:0071111">
    <property type="term" value="F:cyclic-guanylate-specific phosphodiesterase activity"/>
    <property type="evidence" value="ECO:0007669"/>
    <property type="project" value="InterPro"/>
</dbReference>
<feature type="transmembrane region" description="Helical" evidence="2">
    <location>
        <begin position="168"/>
        <end position="186"/>
    </location>
</feature>
<evidence type="ECO:0000259" key="3">
    <source>
        <dbReference type="PROSITE" id="PS50883"/>
    </source>
</evidence>